<evidence type="ECO:0000313" key="1">
    <source>
        <dbReference type="EMBL" id="AYG60168.1"/>
    </source>
</evidence>
<keyword evidence="2" id="KW-1185">Reference proteome</keyword>
<name>A0A387FMY5_9HYPH</name>
<proteinExistence type="predicted"/>
<dbReference type="RefSeq" id="WP_120705158.1">
    <property type="nucleotide sequence ID" value="NZ_CP032694.1"/>
</dbReference>
<sequence>MLRLVVTLFLSVISVNLAFATERLNEFLEAKARLVIPDEPAIIPSFIDKMHFELLLGSLIGDHWIILGGVDKSSDEQLAKACADQNATFTRLSDYSFAKDYSVRSNQLHDVYIRKWGQLYNVRGDYEKKIGQYPSSNMTQDSKDLWDSITLSHANGESILLNISQNVILEVRDGIPMLYGHCRPAAATPLFAEFRQAEKLLESADSKDFQQANRQLLDQIEGKWIVLNSIALSEEGQVAKVCDKNFLKFAKTGGYSFVQVRKSSNSDEVRNVYLWRSGISYNVRQDVDALIRNNHKQDNSTLNELNSSDESYLGVANLDVILLPLSPNVLLEVVNGNERIYGRCES</sequence>
<dbReference type="AlphaFoldDB" id="A0A387FMY5"/>
<dbReference type="KEGG" id="rjg:CCGE525_16100"/>
<dbReference type="EMBL" id="CP032694">
    <property type="protein sequence ID" value="AYG60168.1"/>
    <property type="molecule type" value="Genomic_DNA"/>
</dbReference>
<dbReference type="Proteomes" id="UP000282195">
    <property type="component" value="Chromosome"/>
</dbReference>
<dbReference type="OrthoDB" id="8457158at2"/>
<evidence type="ECO:0000313" key="2">
    <source>
        <dbReference type="Proteomes" id="UP000282195"/>
    </source>
</evidence>
<gene>
    <name evidence="1" type="ORF">CCGE525_16100</name>
</gene>
<reference evidence="1 2" key="1">
    <citation type="submission" date="2018-10" db="EMBL/GenBank/DDBJ databases">
        <title>Rhizobium etli, R. leguminosarum and a new Rhizobium genospecies from Phaseolus dumosus.</title>
        <authorList>
            <person name="Ramirez-Puebla S.T."/>
            <person name="Rogel-Hernandez M.A."/>
            <person name="Guerrero G."/>
            <person name="Ormeno-Orrillo E."/>
            <person name="Martinez-Romero J.C."/>
            <person name="Negrete-Yankelevich S."/>
            <person name="Martinez-Romero E."/>
        </authorList>
    </citation>
    <scope>NUCLEOTIDE SEQUENCE [LARGE SCALE GENOMIC DNA]</scope>
    <source>
        <strain evidence="1 2">CCGE525</strain>
    </source>
</reference>
<organism evidence="1 2">
    <name type="scientific">Rhizobium jaguaris</name>
    <dbReference type="NCBI Taxonomy" id="1312183"/>
    <lineage>
        <taxon>Bacteria</taxon>
        <taxon>Pseudomonadati</taxon>
        <taxon>Pseudomonadota</taxon>
        <taxon>Alphaproteobacteria</taxon>
        <taxon>Hyphomicrobiales</taxon>
        <taxon>Rhizobiaceae</taxon>
        <taxon>Rhizobium/Agrobacterium group</taxon>
        <taxon>Rhizobium</taxon>
    </lineage>
</organism>
<accession>A0A387FMY5</accession>
<protein>
    <submittedName>
        <fullName evidence="1">Uncharacterized protein</fullName>
    </submittedName>
</protein>